<organism evidence="2 3">
    <name type="scientific">Halocaridina rubra</name>
    <name type="common">Hawaiian red shrimp</name>
    <dbReference type="NCBI Taxonomy" id="373956"/>
    <lineage>
        <taxon>Eukaryota</taxon>
        <taxon>Metazoa</taxon>
        <taxon>Ecdysozoa</taxon>
        <taxon>Arthropoda</taxon>
        <taxon>Crustacea</taxon>
        <taxon>Multicrustacea</taxon>
        <taxon>Malacostraca</taxon>
        <taxon>Eumalacostraca</taxon>
        <taxon>Eucarida</taxon>
        <taxon>Decapoda</taxon>
        <taxon>Pleocyemata</taxon>
        <taxon>Caridea</taxon>
        <taxon>Atyoidea</taxon>
        <taxon>Atyidae</taxon>
        <taxon>Halocaridina</taxon>
    </lineage>
</organism>
<evidence type="ECO:0000313" key="2">
    <source>
        <dbReference type="EMBL" id="KAK7080657.1"/>
    </source>
</evidence>
<keyword evidence="3" id="KW-1185">Reference proteome</keyword>
<feature type="non-terminal residue" evidence="2">
    <location>
        <position position="1"/>
    </location>
</feature>
<accession>A0AAN8XC38</accession>
<comment type="caution">
    <text evidence="2">The sequence shown here is derived from an EMBL/GenBank/DDBJ whole genome shotgun (WGS) entry which is preliminary data.</text>
</comment>
<dbReference type="AlphaFoldDB" id="A0AAN8XC38"/>
<sequence length="148" mass="16522">IYQITFLPTPIISSVFLFILRFNGKTSYISYSHPFHNILLTLVKTCRETLMKLSLTDDENANLEMQNTPVHIESRVGELEEQSRAATDVRDSKDILVQMSIDEDSSGNSAQEILVEGTAMSTDDSDREISAFVPHSPTSPDDTVGKKQ</sequence>
<feature type="region of interest" description="Disordered" evidence="1">
    <location>
        <begin position="118"/>
        <end position="148"/>
    </location>
</feature>
<name>A0AAN8XC38_HALRR</name>
<evidence type="ECO:0000313" key="3">
    <source>
        <dbReference type="Proteomes" id="UP001381693"/>
    </source>
</evidence>
<gene>
    <name evidence="2" type="ORF">SK128_012960</name>
</gene>
<evidence type="ECO:0000256" key="1">
    <source>
        <dbReference type="SAM" id="MobiDB-lite"/>
    </source>
</evidence>
<protein>
    <submittedName>
        <fullName evidence="2">Uncharacterized protein</fullName>
    </submittedName>
</protein>
<proteinExistence type="predicted"/>
<dbReference type="EMBL" id="JAXCGZ010005830">
    <property type="protein sequence ID" value="KAK7080657.1"/>
    <property type="molecule type" value="Genomic_DNA"/>
</dbReference>
<dbReference type="Proteomes" id="UP001381693">
    <property type="component" value="Unassembled WGS sequence"/>
</dbReference>
<reference evidence="2 3" key="1">
    <citation type="submission" date="2023-11" db="EMBL/GenBank/DDBJ databases">
        <title>Halocaridina rubra genome assembly.</title>
        <authorList>
            <person name="Smith C."/>
        </authorList>
    </citation>
    <scope>NUCLEOTIDE SEQUENCE [LARGE SCALE GENOMIC DNA]</scope>
    <source>
        <strain evidence="2">EP-1</strain>
        <tissue evidence="2">Whole</tissue>
    </source>
</reference>